<protein>
    <recommendedName>
        <fullName evidence="4">Beta-galactosidase trimerisation domain-containing protein</fullName>
    </recommendedName>
</protein>
<reference evidence="2 3" key="1">
    <citation type="submission" date="2016-08" db="EMBL/GenBank/DDBJ databases">
        <authorList>
            <person name="Seilhamer J.J."/>
        </authorList>
    </citation>
    <scope>NUCLEOTIDE SEQUENCE [LARGE SCALE GENOMIC DNA]</scope>
    <source>
        <strain evidence="2">ING2-E5A</strain>
    </source>
</reference>
<dbReference type="EMBL" id="LT608328">
    <property type="protein sequence ID" value="SCM59074.1"/>
    <property type="molecule type" value="Genomic_DNA"/>
</dbReference>
<feature type="signal peptide" evidence="1">
    <location>
        <begin position="1"/>
        <end position="23"/>
    </location>
</feature>
<dbReference type="RefSeq" id="WP_071138331.1">
    <property type="nucleotide sequence ID" value="NZ_DUQN01000051.1"/>
</dbReference>
<dbReference type="KEGG" id="pmuc:ING2E5A_2263"/>
<evidence type="ECO:0000313" key="2">
    <source>
        <dbReference type="EMBL" id="SCM59074.1"/>
    </source>
</evidence>
<gene>
    <name evidence="2" type="ORF">ING2E5A_2263</name>
</gene>
<dbReference type="AlphaFoldDB" id="A0A1G4G958"/>
<proteinExistence type="predicted"/>
<evidence type="ECO:0000313" key="3">
    <source>
        <dbReference type="Proteomes" id="UP000178485"/>
    </source>
</evidence>
<evidence type="ECO:0008006" key="4">
    <source>
        <dbReference type="Google" id="ProtNLM"/>
    </source>
</evidence>
<keyword evidence="3" id="KW-1185">Reference proteome</keyword>
<name>A0A1G4G958_9BACT</name>
<dbReference type="STRING" id="1642646.ING2E5A_2263"/>
<feature type="chain" id="PRO_5009603970" description="Beta-galactosidase trimerisation domain-containing protein" evidence="1">
    <location>
        <begin position="24"/>
        <end position="956"/>
    </location>
</feature>
<evidence type="ECO:0000256" key="1">
    <source>
        <dbReference type="SAM" id="SignalP"/>
    </source>
</evidence>
<keyword evidence="1" id="KW-0732">Signal</keyword>
<organism evidence="2 3">
    <name type="scientific">Petrimonas mucosa</name>
    <dbReference type="NCBI Taxonomy" id="1642646"/>
    <lineage>
        <taxon>Bacteria</taxon>
        <taxon>Pseudomonadati</taxon>
        <taxon>Bacteroidota</taxon>
        <taxon>Bacteroidia</taxon>
        <taxon>Bacteroidales</taxon>
        <taxon>Dysgonomonadaceae</taxon>
        <taxon>Petrimonas</taxon>
    </lineage>
</organism>
<dbReference type="Proteomes" id="UP000178485">
    <property type="component" value="Chromosome i"/>
</dbReference>
<accession>A0A1G4G958</accession>
<sequence>MKVIKRIVLIAICSLLCVPAMDAAVIILTSDQQLYDLMDPDKKIDMSLGYNSTFMSLREVCESAKRRGDKELTIAFDEFFRQYRPQAGTERRLTPDMDEYVKMIRFISNFAGKYDMGICLSLLSPLELGPAYKNQTNESGRWLGYKVGLMNASDGSFSVDMWQQMYWTNNKGKFQIKLKGVKAYAFREKPLKSSHLIAVDPDDIVKINDVHYEGGDTIDVDGGEYGLKNSPTDMIFPIRRLRVYGNKDEKMEGYTRVMVLLEYETPEMDYFSDKAPVFLHRLIDKYKENNVNLTSFYSDEMHIQQDWAYFSHHEGGQFNIRFLTSGFSQKYQQRYNQPFDDKYMLYFVYGAPYYQATASAVRNVQYVMGETPEAIHRTFLLRDRYYKMLNHGVVDLFKDARSYAEKIYGHEMPTSAHASWAESPTIDYWDTEKLHANAYKYEFTSNYVWGNTVHQAAAACYDYFKWGEYLQPTGNDFAETGWGDRNYYGAAMGASIGVVNRYPNAYAAAWGFPKEALHWKNRLNEAFGAQPSHPMRLMTGNVHRDIEVLILYPMSLVAVEERFGSWMTQYGYANYLTTDKFVEMGKVLEDGSVQVAEKRYRTVVAMFEPLPHAKLLEMMGRMAEKGGNVIWFSTPPLIDSDGNDCRSSWQQLFGVEYRFDQYLGEIASGKKIAFQNAFVEIGEQTILTDFLVDRIYPVTPLSADIEVVAKVEEKIVGTRMKKGNGYVYYCGFRPRDDQSASLGYESRTLFEILDAAGAYPSSGNFPVNDNPTYVSRTTDFFATTFPNGATAIVKHYRTHRENWEGGFSRNEAADAAALAANPMPSDLLDIQDLKVNGHEITYRGRLNISFRTDRNKRLIAFIGNNCTDLMLNRVHYRFAQQPVDIDYLPTGDKPNHYILRITGEGEISLPAPDGATRATLKNGKQTVKNRIEAGNLIFQVDKSMSGRWLELTYRQK</sequence>